<evidence type="ECO:0000259" key="4">
    <source>
        <dbReference type="Pfam" id="PF03763"/>
    </source>
</evidence>
<evidence type="ECO:0000313" key="6">
    <source>
        <dbReference type="EMBL" id="KAK9668176.1"/>
    </source>
</evidence>
<dbReference type="Pfam" id="PF03763">
    <property type="entry name" value="Remorin_C"/>
    <property type="match status" value="1"/>
</dbReference>
<dbReference type="PANTHER" id="PTHR31775:SF5">
    <property type="entry name" value="REMORIN 1.4"/>
    <property type="match status" value="1"/>
</dbReference>
<keyword evidence="2" id="KW-0175">Coiled coil</keyword>
<comment type="caution">
    <text evidence="6">The sequence shown here is derived from an EMBL/GenBank/DDBJ whole genome shotgun (WGS) entry which is preliminary data.</text>
</comment>
<keyword evidence="7" id="KW-1185">Reference proteome</keyword>
<dbReference type="Proteomes" id="UP001443914">
    <property type="component" value="Unassembled WGS sequence"/>
</dbReference>
<dbReference type="Pfam" id="PF03766">
    <property type="entry name" value="Remorin_N"/>
    <property type="match status" value="1"/>
</dbReference>
<feature type="coiled-coil region" evidence="2">
    <location>
        <begin position="118"/>
        <end position="149"/>
    </location>
</feature>
<feature type="compositionally biased region" description="Basic and acidic residues" evidence="3">
    <location>
        <begin position="59"/>
        <end position="68"/>
    </location>
</feature>
<accession>A0AAW1GU20</accession>
<evidence type="ECO:0008006" key="8">
    <source>
        <dbReference type="Google" id="ProtNLM"/>
    </source>
</evidence>
<sequence length="193" mass="21953">MSEEENKNVEEVEKQEQIPPKDVCQEKTEIPVSDHKNSDLKPPPLDEKAIVPVTTPAPESEKKKISGGSIDRDVELARLEQEKKLALVKAWEESQKTKAENKACKKLSEIDSWENTKKASIEAELRKMEEKLEKKKAEYAEKMKNKVAEIHKIAEEKRAMVEAQKGELMLKAEESAAKFRATGHTPNKWLGCF</sequence>
<gene>
    <name evidence="6" type="ORF">RND81_13G039500</name>
</gene>
<evidence type="ECO:0000256" key="3">
    <source>
        <dbReference type="SAM" id="MobiDB-lite"/>
    </source>
</evidence>
<evidence type="ECO:0000313" key="7">
    <source>
        <dbReference type="Proteomes" id="UP001443914"/>
    </source>
</evidence>
<evidence type="ECO:0000259" key="5">
    <source>
        <dbReference type="Pfam" id="PF03766"/>
    </source>
</evidence>
<proteinExistence type="inferred from homology"/>
<comment type="similarity">
    <text evidence="1">Belongs to the remorin family.</text>
</comment>
<dbReference type="PANTHER" id="PTHR31775">
    <property type="entry name" value="OS02G0117200 PROTEIN"/>
    <property type="match status" value="1"/>
</dbReference>
<protein>
    <recommendedName>
        <fullName evidence="8">Remorin</fullName>
    </recommendedName>
</protein>
<name>A0AAW1GU20_SAPOF</name>
<feature type="domain" description="Remorin N-terminal" evidence="5">
    <location>
        <begin position="21"/>
        <end position="79"/>
    </location>
</feature>
<dbReference type="EMBL" id="JBDFQZ010000013">
    <property type="protein sequence ID" value="KAK9668176.1"/>
    <property type="molecule type" value="Genomic_DNA"/>
</dbReference>
<dbReference type="InterPro" id="IPR005518">
    <property type="entry name" value="Remorin_N"/>
</dbReference>
<evidence type="ECO:0000256" key="2">
    <source>
        <dbReference type="SAM" id="Coils"/>
    </source>
</evidence>
<feature type="compositionally biased region" description="Basic and acidic residues" evidence="3">
    <location>
        <begin position="23"/>
        <end position="49"/>
    </location>
</feature>
<dbReference type="InterPro" id="IPR005516">
    <property type="entry name" value="Remorin_C"/>
</dbReference>
<reference evidence="6" key="1">
    <citation type="submission" date="2024-03" db="EMBL/GenBank/DDBJ databases">
        <title>WGS assembly of Saponaria officinalis var. Norfolk2.</title>
        <authorList>
            <person name="Jenkins J."/>
            <person name="Shu S."/>
            <person name="Grimwood J."/>
            <person name="Barry K."/>
            <person name="Goodstein D."/>
            <person name="Schmutz J."/>
            <person name="Leebens-Mack J."/>
            <person name="Osbourn A."/>
        </authorList>
    </citation>
    <scope>NUCLEOTIDE SEQUENCE [LARGE SCALE GENOMIC DNA]</scope>
    <source>
        <strain evidence="6">JIC</strain>
    </source>
</reference>
<evidence type="ECO:0000256" key="1">
    <source>
        <dbReference type="ARBA" id="ARBA00005711"/>
    </source>
</evidence>
<organism evidence="6 7">
    <name type="scientific">Saponaria officinalis</name>
    <name type="common">Common soapwort</name>
    <name type="synonym">Lychnis saponaria</name>
    <dbReference type="NCBI Taxonomy" id="3572"/>
    <lineage>
        <taxon>Eukaryota</taxon>
        <taxon>Viridiplantae</taxon>
        <taxon>Streptophyta</taxon>
        <taxon>Embryophyta</taxon>
        <taxon>Tracheophyta</taxon>
        <taxon>Spermatophyta</taxon>
        <taxon>Magnoliopsida</taxon>
        <taxon>eudicotyledons</taxon>
        <taxon>Gunneridae</taxon>
        <taxon>Pentapetalae</taxon>
        <taxon>Caryophyllales</taxon>
        <taxon>Caryophyllaceae</taxon>
        <taxon>Caryophylleae</taxon>
        <taxon>Saponaria</taxon>
    </lineage>
</organism>
<feature type="domain" description="Remorin C-terminal" evidence="4">
    <location>
        <begin position="83"/>
        <end position="188"/>
    </location>
</feature>
<dbReference type="AlphaFoldDB" id="A0AAW1GU20"/>
<feature type="region of interest" description="Disordered" evidence="3">
    <location>
        <begin position="1"/>
        <end position="68"/>
    </location>
</feature>
<feature type="compositionally biased region" description="Basic and acidic residues" evidence="3">
    <location>
        <begin position="1"/>
        <end position="16"/>
    </location>
</feature>